<organism evidence="1">
    <name type="scientific">Octopus bimaculoides</name>
    <name type="common">California two-spotted octopus</name>
    <dbReference type="NCBI Taxonomy" id="37653"/>
    <lineage>
        <taxon>Eukaryota</taxon>
        <taxon>Metazoa</taxon>
        <taxon>Spiralia</taxon>
        <taxon>Lophotrochozoa</taxon>
        <taxon>Mollusca</taxon>
        <taxon>Cephalopoda</taxon>
        <taxon>Coleoidea</taxon>
        <taxon>Octopodiformes</taxon>
        <taxon>Octopoda</taxon>
        <taxon>Incirrata</taxon>
        <taxon>Octopodidae</taxon>
        <taxon>Octopus</taxon>
    </lineage>
</organism>
<reference evidence="1" key="1">
    <citation type="submission" date="2015-07" db="EMBL/GenBank/DDBJ databases">
        <title>MeaNS - Measles Nucleotide Surveillance Program.</title>
        <authorList>
            <person name="Tran T."/>
            <person name="Druce J."/>
        </authorList>
    </citation>
    <scope>NUCLEOTIDE SEQUENCE</scope>
    <source>
        <strain evidence="1">UCB-OBI-ISO-001</strain>
        <tissue evidence="1">Gonad</tissue>
    </source>
</reference>
<dbReference type="AlphaFoldDB" id="A0A0L8HP02"/>
<dbReference type="STRING" id="37653.A0A0L8HP02"/>
<evidence type="ECO:0008006" key="2">
    <source>
        <dbReference type="Google" id="ProtNLM"/>
    </source>
</evidence>
<dbReference type="CDD" id="cd09076">
    <property type="entry name" value="L1-EN"/>
    <property type="match status" value="1"/>
</dbReference>
<feature type="non-terminal residue" evidence="1">
    <location>
        <position position="1"/>
    </location>
</feature>
<dbReference type="SUPFAM" id="SSF56219">
    <property type="entry name" value="DNase I-like"/>
    <property type="match status" value="1"/>
</dbReference>
<dbReference type="OrthoDB" id="10030815at2759"/>
<dbReference type="Gene3D" id="3.60.10.10">
    <property type="entry name" value="Endonuclease/exonuclease/phosphatase"/>
    <property type="match status" value="1"/>
</dbReference>
<dbReference type="InterPro" id="IPR036691">
    <property type="entry name" value="Endo/exonu/phosph_ase_sf"/>
</dbReference>
<dbReference type="EMBL" id="KQ417629">
    <property type="protein sequence ID" value="KOF90976.1"/>
    <property type="molecule type" value="Genomic_DNA"/>
</dbReference>
<name>A0A0L8HP02_OCTBM</name>
<accession>A0A0L8HP02</accession>
<gene>
    <name evidence="1" type="ORF">OCBIM_22009975mg</name>
</gene>
<protein>
    <recommendedName>
        <fullName evidence="2">Endonuclease/exonuclease/phosphatase domain-containing protein</fullName>
    </recommendedName>
</protein>
<proteinExistence type="predicted"/>
<evidence type="ECO:0000313" key="1">
    <source>
        <dbReference type="EMBL" id="KOF90976.1"/>
    </source>
</evidence>
<sequence>NSILNASNVTKIETWNVRTMFQTGRMAQAIREFERFQLEILALSEVRWTGSGKISSVNERIITARLQSRHAKTTIVSVYAPTEDANDEEKDTFYQQCQDVLNSIPSHDIVLFAGDMNAQIGNNRAGLEHVIVPHGSKTWRSPDDKIENEIDYICISKIWRSVLTDVRVCRGADVGSDHHLVQGKVQLKLKKMQKPKPIRPFAVKKLKQQKSQQFRLALEIKFEPLLQATDIEEQ</sequence>